<feature type="signal peptide" evidence="2">
    <location>
        <begin position="1"/>
        <end position="28"/>
    </location>
</feature>
<protein>
    <recommendedName>
        <fullName evidence="5">Secreted protein</fullName>
    </recommendedName>
</protein>
<evidence type="ECO:0000313" key="4">
    <source>
        <dbReference type="Proteomes" id="UP000050523"/>
    </source>
</evidence>
<evidence type="ECO:0000256" key="1">
    <source>
        <dbReference type="SAM" id="MobiDB-lite"/>
    </source>
</evidence>
<accession>A0AA40TWC1</accession>
<dbReference type="AlphaFoldDB" id="A0AA40TWC1"/>
<gene>
    <name evidence="3" type="ORF">ALO43_00976</name>
</gene>
<dbReference type="EMBL" id="LJRO01000079">
    <property type="protein sequence ID" value="KPZ05744.1"/>
    <property type="molecule type" value="Genomic_DNA"/>
</dbReference>
<feature type="chain" id="PRO_5041292005" description="Secreted protein" evidence="2">
    <location>
        <begin position="29"/>
        <end position="87"/>
    </location>
</feature>
<comment type="caution">
    <text evidence="3">The sequence shown here is derived from an EMBL/GenBank/DDBJ whole genome shotgun (WGS) entry which is preliminary data.</text>
</comment>
<sequence length="87" mass="8955">MEILPMARHLLPAAAALLTCLAALSVSAADTENPLPQTSSERRVAVDAKRQHITGADLAAQKTSGGAQTIVDAPIDTTDAPAGDEKH</sequence>
<dbReference type="Proteomes" id="UP000050523">
    <property type="component" value="Unassembled WGS sequence"/>
</dbReference>
<evidence type="ECO:0000313" key="3">
    <source>
        <dbReference type="EMBL" id="KPZ05744.1"/>
    </source>
</evidence>
<organism evidence="3 4">
    <name type="scientific">Pseudomonas tremae</name>
    <dbReference type="NCBI Taxonomy" id="200454"/>
    <lineage>
        <taxon>Bacteria</taxon>
        <taxon>Pseudomonadati</taxon>
        <taxon>Pseudomonadota</taxon>
        <taxon>Gammaproteobacteria</taxon>
        <taxon>Pseudomonadales</taxon>
        <taxon>Pseudomonadaceae</taxon>
        <taxon>Pseudomonas</taxon>
    </lineage>
</organism>
<evidence type="ECO:0008006" key="5">
    <source>
        <dbReference type="Google" id="ProtNLM"/>
    </source>
</evidence>
<keyword evidence="2" id="KW-0732">Signal</keyword>
<evidence type="ECO:0000256" key="2">
    <source>
        <dbReference type="SAM" id="SignalP"/>
    </source>
</evidence>
<proteinExistence type="predicted"/>
<feature type="region of interest" description="Disordered" evidence="1">
    <location>
        <begin position="56"/>
        <end position="87"/>
    </location>
</feature>
<reference evidence="3 4" key="1">
    <citation type="submission" date="2015-09" db="EMBL/GenBank/DDBJ databases">
        <title>Genome announcement of multiple Pseudomonas syringae strains.</title>
        <authorList>
            <person name="Thakur S."/>
            <person name="Wang P.W."/>
            <person name="Gong Y."/>
            <person name="Weir B.S."/>
            <person name="Guttman D.S."/>
        </authorList>
    </citation>
    <scope>NUCLEOTIDE SEQUENCE [LARGE SCALE GENOMIC DNA]</scope>
    <source>
        <strain evidence="3 4">ICMP9151</strain>
    </source>
</reference>
<name>A0AA40TWC1_9PSED</name>